<keyword evidence="1" id="KW-0808">Transferase</keyword>
<dbReference type="EMBL" id="CP138348">
    <property type="protein sequence ID" value="WPF88900.1"/>
    <property type="molecule type" value="Genomic_DNA"/>
</dbReference>
<dbReference type="InterPro" id="IPR006342">
    <property type="entry name" value="FkbM_mtfrase"/>
</dbReference>
<dbReference type="NCBIfam" id="TIGR01444">
    <property type="entry name" value="fkbM_fam"/>
    <property type="match status" value="1"/>
</dbReference>
<protein>
    <submittedName>
        <fullName evidence="1">FkbM family methyltransferase</fullName>
    </submittedName>
</protein>
<dbReference type="PANTHER" id="PTHR34203">
    <property type="entry name" value="METHYLTRANSFERASE, FKBM FAMILY PROTEIN"/>
    <property type="match status" value="1"/>
</dbReference>
<organism evidence="1">
    <name type="scientific">Cyanobacterium aponinum AL20115</name>
    <dbReference type="NCBI Taxonomy" id="3090662"/>
    <lineage>
        <taxon>Bacteria</taxon>
        <taxon>Bacillati</taxon>
        <taxon>Cyanobacteriota</taxon>
        <taxon>Cyanophyceae</taxon>
        <taxon>Oscillatoriophycideae</taxon>
        <taxon>Chroococcales</taxon>
        <taxon>Geminocystaceae</taxon>
        <taxon>Cyanobacterium</taxon>
    </lineage>
</organism>
<dbReference type="PANTHER" id="PTHR34203:SF15">
    <property type="entry name" value="SLL1173 PROTEIN"/>
    <property type="match status" value="1"/>
</dbReference>
<evidence type="ECO:0000313" key="1">
    <source>
        <dbReference type="EMBL" id="WPF88900.1"/>
    </source>
</evidence>
<accession>A0AAF1C5S5</accession>
<dbReference type="InterPro" id="IPR029063">
    <property type="entry name" value="SAM-dependent_MTases_sf"/>
</dbReference>
<gene>
    <name evidence="1" type="ORF">SAY89_01115</name>
</gene>
<dbReference type="InterPro" id="IPR052514">
    <property type="entry name" value="SAM-dependent_MTase"/>
</dbReference>
<dbReference type="GO" id="GO:0008168">
    <property type="term" value="F:methyltransferase activity"/>
    <property type="evidence" value="ECO:0007669"/>
    <property type="project" value="UniProtKB-KW"/>
</dbReference>
<dbReference type="Gene3D" id="3.40.50.150">
    <property type="entry name" value="Vaccinia Virus protein VP39"/>
    <property type="match status" value="1"/>
</dbReference>
<dbReference type="RefSeq" id="WP_320001671.1">
    <property type="nucleotide sequence ID" value="NZ_CP138348.1"/>
</dbReference>
<reference evidence="1" key="1">
    <citation type="submission" date="2023-11" db="EMBL/GenBank/DDBJ databases">
        <title>Genome sequence of Cyanobacterium aponinum BCRC AL20115.</title>
        <authorList>
            <person name="Chang H.-Y."/>
            <person name="Lin K.-M."/>
            <person name="Hsueh H.-T."/>
            <person name="Chu H.-A."/>
            <person name="Kuo C.-H."/>
        </authorList>
    </citation>
    <scope>NUCLEOTIDE SEQUENCE</scope>
    <source>
        <strain evidence="1">AL20115</strain>
    </source>
</reference>
<sequence length="206" mass="23412">MSNIIGRKIIGLKRKIMGNIRTIIWPLFHQGSEQTITCDTLQGKYSFSSKDNIIGKSLYTWRLFEKSSIDNTIRLLQTLGKINSKNNNCLIDIGSNIGTVSIYLVKNNIFRKAIGFEPEPKNFNYYTANIHQNDLDSLISAYCFALSDKDNETLFLKLSENNYGDHRLVSNTNGENNPEKLPSSSVKKILTMYSNGNNKYTELLLI</sequence>
<keyword evidence="1" id="KW-0489">Methyltransferase</keyword>
<dbReference type="GO" id="GO:0032259">
    <property type="term" value="P:methylation"/>
    <property type="evidence" value="ECO:0007669"/>
    <property type="project" value="UniProtKB-KW"/>
</dbReference>
<dbReference type="SUPFAM" id="SSF53335">
    <property type="entry name" value="S-adenosyl-L-methionine-dependent methyltransferases"/>
    <property type="match status" value="1"/>
</dbReference>
<name>A0AAF1C5S5_9CHRO</name>
<proteinExistence type="predicted"/>
<dbReference type="AlphaFoldDB" id="A0AAF1C5S5"/>